<feature type="compositionally biased region" description="Basic and acidic residues" evidence="1">
    <location>
        <begin position="91"/>
        <end position="105"/>
    </location>
</feature>
<feature type="region of interest" description="Disordered" evidence="1">
    <location>
        <begin position="30"/>
        <end position="194"/>
    </location>
</feature>
<evidence type="ECO:0000256" key="1">
    <source>
        <dbReference type="SAM" id="MobiDB-lite"/>
    </source>
</evidence>
<proteinExistence type="predicted"/>
<keyword evidence="3" id="KW-1185">Reference proteome</keyword>
<comment type="caution">
    <text evidence="2">The sequence shown here is derived from an EMBL/GenBank/DDBJ whole genome shotgun (WGS) entry which is preliminary data.</text>
</comment>
<feature type="compositionally biased region" description="Basic and acidic residues" evidence="1">
    <location>
        <begin position="59"/>
        <end position="70"/>
    </location>
</feature>
<dbReference type="EMBL" id="JANPWB010000012">
    <property type="protein sequence ID" value="KAJ1117554.1"/>
    <property type="molecule type" value="Genomic_DNA"/>
</dbReference>
<organism evidence="2 3">
    <name type="scientific">Pleurodeles waltl</name>
    <name type="common">Iberian ribbed newt</name>
    <dbReference type="NCBI Taxonomy" id="8319"/>
    <lineage>
        <taxon>Eukaryota</taxon>
        <taxon>Metazoa</taxon>
        <taxon>Chordata</taxon>
        <taxon>Craniata</taxon>
        <taxon>Vertebrata</taxon>
        <taxon>Euteleostomi</taxon>
        <taxon>Amphibia</taxon>
        <taxon>Batrachia</taxon>
        <taxon>Caudata</taxon>
        <taxon>Salamandroidea</taxon>
        <taxon>Salamandridae</taxon>
        <taxon>Pleurodelinae</taxon>
        <taxon>Pleurodeles</taxon>
    </lineage>
</organism>
<gene>
    <name evidence="2" type="ORF">NDU88_005752</name>
</gene>
<dbReference type="Proteomes" id="UP001066276">
    <property type="component" value="Chromosome 8"/>
</dbReference>
<evidence type="ECO:0000313" key="2">
    <source>
        <dbReference type="EMBL" id="KAJ1117554.1"/>
    </source>
</evidence>
<reference evidence="2" key="1">
    <citation type="journal article" date="2022" name="bioRxiv">
        <title>Sequencing and chromosome-scale assembly of the giantPleurodeles waltlgenome.</title>
        <authorList>
            <person name="Brown T."/>
            <person name="Elewa A."/>
            <person name="Iarovenko S."/>
            <person name="Subramanian E."/>
            <person name="Araus A.J."/>
            <person name="Petzold A."/>
            <person name="Susuki M."/>
            <person name="Suzuki K.-i.T."/>
            <person name="Hayashi T."/>
            <person name="Toyoda A."/>
            <person name="Oliveira C."/>
            <person name="Osipova E."/>
            <person name="Leigh N.D."/>
            <person name="Simon A."/>
            <person name="Yun M.H."/>
        </authorList>
    </citation>
    <scope>NUCLEOTIDE SEQUENCE</scope>
    <source>
        <strain evidence="2">20211129_DDA</strain>
        <tissue evidence="2">Liver</tissue>
    </source>
</reference>
<feature type="compositionally biased region" description="Basic and acidic residues" evidence="1">
    <location>
        <begin position="149"/>
        <end position="162"/>
    </location>
</feature>
<dbReference type="AlphaFoldDB" id="A0AAV7NPW0"/>
<feature type="compositionally biased region" description="Polar residues" evidence="1">
    <location>
        <begin position="165"/>
        <end position="177"/>
    </location>
</feature>
<sequence>MCRRLEGTGNLQRKTLLHEALPFNFQTVRRKHARVCRGSRGTDRGEDTTLASPPGDGEEGTKISEAKREGPQPLLPPPGAGKAGTSGSVKSGERRKEDPEAKDWSGHWSLAYPKRGIRWRRGEAWHSRGKQGDPPLEHPTDCKSGGTPKEPDELHGGREHPTKKIQLTIQHPLNVNGPQPEEMELCPGHNEVGKEIEGGGLGAKLAIDE</sequence>
<name>A0AAV7NPW0_PLEWA</name>
<protein>
    <submittedName>
        <fullName evidence="2">Uncharacterized protein</fullName>
    </submittedName>
</protein>
<evidence type="ECO:0000313" key="3">
    <source>
        <dbReference type="Proteomes" id="UP001066276"/>
    </source>
</evidence>
<accession>A0AAV7NPW0</accession>